<comment type="caution">
    <text evidence="7">The sequence shown here is derived from an EMBL/GenBank/DDBJ whole genome shotgun (WGS) entry which is preliminary data.</text>
</comment>
<evidence type="ECO:0000256" key="2">
    <source>
        <dbReference type="ARBA" id="ARBA00022692"/>
    </source>
</evidence>
<dbReference type="GO" id="GO:0009055">
    <property type="term" value="F:electron transfer activity"/>
    <property type="evidence" value="ECO:0007669"/>
    <property type="project" value="InterPro"/>
</dbReference>
<reference evidence="7 8" key="1">
    <citation type="submission" date="2016-06" db="EMBL/GenBank/DDBJ databases">
        <authorList>
            <person name="Kjaerup R.B."/>
            <person name="Dalgaard T.S."/>
            <person name="Juul-Madsen H.R."/>
        </authorList>
    </citation>
    <scope>NUCLEOTIDE SEQUENCE [LARGE SCALE GENOMIC DNA]</scope>
    <source>
        <strain evidence="7 8">1S159</strain>
    </source>
</reference>
<proteinExistence type="predicted"/>
<gene>
    <name evidence="7" type="ORF">A6E04_04710</name>
</gene>
<sequence>MSLHLKDGFNVLFERLPTSEKILHILVMLWVLLQIITSNFMHVHSDTLWTEINVVSHIHAYGGLLLIPITLLFSWKIIKRRKMSDIYPWLYKDISEIKKDIKTLSTFRLPEVRPGGLAATIEGLGLLALLLALVTGAMWYISASNGNLSFSPQLLEIHKTSVGFIEAYFYGHGLFGLLHLADWWRSQRK</sequence>
<dbReference type="InterPro" id="IPR011577">
    <property type="entry name" value="Cyt_b561_bac/Ni-Hgenase"/>
</dbReference>
<feature type="transmembrane region" description="Helical" evidence="5">
    <location>
        <begin position="60"/>
        <end position="78"/>
    </location>
</feature>
<protein>
    <recommendedName>
        <fullName evidence="6">Cytochrome b561 bacterial/Ni-hydrogenase domain-containing protein</fullName>
    </recommendedName>
</protein>
<feature type="transmembrane region" description="Helical" evidence="5">
    <location>
        <begin position="117"/>
        <end position="141"/>
    </location>
</feature>
<feature type="domain" description="Cytochrome b561 bacterial/Ni-hydrogenase" evidence="6">
    <location>
        <begin position="17"/>
        <end position="179"/>
    </location>
</feature>
<dbReference type="Pfam" id="PF01292">
    <property type="entry name" value="Ni_hydr_CYTB"/>
    <property type="match status" value="1"/>
</dbReference>
<evidence type="ECO:0000313" key="7">
    <source>
        <dbReference type="EMBL" id="OCH23208.1"/>
    </source>
</evidence>
<dbReference type="RefSeq" id="WP_017021691.1">
    <property type="nucleotide sequence ID" value="NZ_CAWMPN010000004.1"/>
</dbReference>
<evidence type="ECO:0000256" key="3">
    <source>
        <dbReference type="ARBA" id="ARBA00022989"/>
    </source>
</evidence>
<feature type="transmembrane region" description="Helical" evidence="5">
    <location>
        <begin position="21"/>
        <end position="40"/>
    </location>
</feature>
<evidence type="ECO:0000256" key="4">
    <source>
        <dbReference type="ARBA" id="ARBA00023136"/>
    </source>
</evidence>
<name>A0A1B9P417_ALILO</name>
<organism evidence="7 8">
    <name type="scientific">Aliivibrio logei</name>
    <name type="common">Vibrio logei</name>
    <dbReference type="NCBI Taxonomy" id="688"/>
    <lineage>
        <taxon>Bacteria</taxon>
        <taxon>Pseudomonadati</taxon>
        <taxon>Pseudomonadota</taxon>
        <taxon>Gammaproteobacteria</taxon>
        <taxon>Vibrionales</taxon>
        <taxon>Vibrionaceae</taxon>
        <taxon>Aliivibrio</taxon>
    </lineage>
</organism>
<comment type="subcellular location">
    <subcellularLocation>
        <location evidence="1">Membrane</location>
        <topology evidence="1">Multi-pass membrane protein</topology>
    </subcellularLocation>
</comment>
<dbReference type="AlphaFoldDB" id="A0A1B9P417"/>
<dbReference type="Proteomes" id="UP000093523">
    <property type="component" value="Unassembled WGS sequence"/>
</dbReference>
<feature type="transmembrane region" description="Helical" evidence="5">
    <location>
        <begin position="161"/>
        <end position="181"/>
    </location>
</feature>
<accession>A0A1B9P417</accession>
<dbReference type="EMBL" id="MAJU01000004">
    <property type="protein sequence ID" value="OCH23208.1"/>
    <property type="molecule type" value="Genomic_DNA"/>
</dbReference>
<evidence type="ECO:0000256" key="5">
    <source>
        <dbReference type="SAM" id="Phobius"/>
    </source>
</evidence>
<keyword evidence="4 5" id="KW-0472">Membrane</keyword>
<evidence type="ECO:0000313" key="8">
    <source>
        <dbReference type="Proteomes" id="UP000093523"/>
    </source>
</evidence>
<dbReference type="OrthoDB" id="6588368at2"/>
<evidence type="ECO:0000256" key="1">
    <source>
        <dbReference type="ARBA" id="ARBA00004141"/>
    </source>
</evidence>
<keyword evidence="3 5" id="KW-1133">Transmembrane helix</keyword>
<evidence type="ECO:0000259" key="6">
    <source>
        <dbReference type="Pfam" id="PF01292"/>
    </source>
</evidence>
<dbReference type="STRING" id="688.A6E04_04710"/>
<keyword evidence="2 5" id="KW-0812">Transmembrane</keyword>
<dbReference type="GO" id="GO:0016020">
    <property type="term" value="C:membrane"/>
    <property type="evidence" value="ECO:0007669"/>
    <property type="project" value="UniProtKB-SubCell"/>
</dbReference>